<protein>
    <submittedName>
        <fullName evidence="1">Uncharacterized protein</fullName>
    </submittedName>
</protein>
<evidence type="ECO:0000313" key="2">
    <source>
        <dbReference type="Proteomes" id="UP000267029"/>
    </source>
</evidence>
<reference evidence="1 2" key="1">
    <citation type="submission" date="2018-10" db="EMBL/GenBank/DDBJ databases">
        <authorList>
            <consortium name="Pathogen Informatics"/>
        </authorList>
    </citation>
    <scope>NUCLEOTIDE SEQUENCE [LARGE SCALE GENOMIC DNA]</scope>
</reference>
<dbReference type="GO" id="GO:0005769">
    <property type="term" value="C:early endosome"/>
    <property type="evidence" value="ECO:0007669"/>
    <property type="project" value="TreeGrafter"/>
</dbReference>
<dbReference type="GO" id="GO:0099518">
    <property type="term" value="P:vesicle cytoskeletal trafficking"/>
    <property type="evidence" value="ECO:0007669"/>
    <property type="project" value="TreeGrafter"/>
</dbReference>
<dbReference type="STRING" id="53468.A0A0R3U629"/>
<dbReference type="PANTHER" id="PTHR16797">
    <property type="entry name" value="FACTOR VIII-ASSOCIATED GENE 1"/>
    <property type="match status" value="1"/>
</dbReference>
<name>A0A0R3U629_MESCO</name>
<gene>
    <name evidence="1" type="ORF">MCOS_LOCUS2207</name>
</gene>
<dbReference type="InterPro" id="IPR039494">
    <property type="entry name" value="F8A"/>
</dbReference>
<organism evidence="1 2">
    <name type="scientific">Mesocestoides corti</name>
    <name type="common">Flatworm</name>
    <dbReference type="NCBI Taxonomy" id="53468"/>
    <lineage>
        <taxon>Eukaryota</taxon>
        <taxon>Metazoa</taxon>
        <taxon>Spiralia</taxon>
        <taxon>Lophotrochozoa</taxon>
        <taxon>Platyhelminthes</taxon>
        <taxon>Cestoda</taxon>
        <taxon>Eucestoda</taxon>
        <taxon>Cyclophyllidea</taxon>
        <taxon>Mesocestoididae</taxon>
        <taxon>Mesocestoides</taxon>
    </lineage>
</organism>
<sequence>MISVDSSSHFSQSIALAYLAKTLAAEDSFEYAAIFTLGKARCEANVHNYPGEASALMEAGRLFLKAEENLQITKTHGYEIELFLDDLHRIEVFRVLLVLTVLPPKSEELVGDGQLSLLAYTDDAKESAKTSVIDYMDRDLVLLLRSLVMSYQLEDVNGFELTATLLQPYVDYAQRKVLCDILTNLIHPPDDTL</sequence>
<dbReference type="Proteomes" id="UP000267029">
    <property type="component" value="Unassembled WGS sequence"/>
</dbReference>
<dbReference type="PANTHER" id="PTHR16797:SF4">
    <property type="entry name" value="40-KDA HUNTINGTIN-ASSOCIATED PROTEIN"/>
    <property type="match status" value="1"/>
</dbReference>
<dbReference type="OrthoDB" id="10249246at2759"/>
<proteinExistence type="predicted"/>
<keyword evidence="2" id="KW-1185">Reference proteome</keyword>
<dbReference type="AlphaFoldDB" id="A0A0R3U629"/>
<evidence type="ECO:0000313" key="1">
    <source>
        <dbReference type="EMBL" id="VDD76204.1"/>
    </source>
</evidence>
<dbReference type="EMBL" id="UXSR01000341">
    <property type="protein sequence ID" value="VDD76204.1"/>
    <property type="molecule type" value="Genomic_DNA"/>
</dbReference>
<accession>A0A0R3U629</accession>